<evidence type="ECO:0000259" key="2">
    <source>
        <dbReference type="Pfam" id="PF12229"/>
    </source>
</evidence>
<feature type="domain" description="YoaR-like putative peptidoglycan binding" evidence="2">
    <location>
        <begin position="129"/>
        <end position="199"/>
    </location>
</feature>
<proteinExistence type="predicted"/>
<organism evidence="3 4">
    <name type="scientific">Nocardioides agariphilus</name>
    <dbReference type="NCBI Taxonomy" id="433664"/>
    <lineage>
        <taxon>Bacteria</taxon>
        <taxon>Bacillati</taxon>
        <taxon>Actinomycetota</taxon>
        <taxon>Actinomycetes</taxon>
        <taxon>Propionibacteriales</taxon>
        <taxon>Nocardioidaceae</taxon>
        <taxon>Nocardioides</taxon>
    </lineage>
</organism>
<gene>
    <name evidence="3" type="ORF">ISU10_01925</name>
</gene>
<dbReference type="Pfam" id="PF04294">
    <property type="entry name" value="VanW"/>
    <property type="match status" value="1"/>
</dbReference>
<feature type="transmembrane region" description="Helical" evidence="1">
    <location>
        <begin position="20"/>
        <end position="43"/>
    </location>
</feature>
<keyword evidence="1" id="KW-0472">Membrane</keyword>
<dbReference type="PANTHER" id="PTHR35788">
    <property type="entry name" value="EXPORTED PROTEIN-RELATED"/>
    <property type="match status" value="1"/>
</dbReference>
<accession>A0A930VKJ2</accession>
<dbReference type="InterPro" id="IPR052913">
    <property type="entry name" value="Glycopeptide_resist_protein"/>
</dbReference>
<feature type="domain" description="YoaR-like putative peptidoglycan binding" evidence="2">
    <location>
        <begin position="259"/>
        <end position="326"/>
    </location>
</feature>
<sequence length="579" mass="62072">MTSKPGVPTQRPDKRERAGFRVVLVTLLVLGALIGGGYVAAYLGAQDKTPRGTEVGGVDVGGLTLVAAAAALRDGLAARADAPVTIEVGGETQTASPAQLGLGVDYVASVREAGAGRSWDPVWIWNYYTGGDDLDPVVSVSEPAMQDYLATLAESTGTPAVDGQVTFKGTRVREVKPRSGRAIDPEQAREAIVAAYLSEDPTASLDLVSTAPDIDADDVREAVEGFANPAVSAAVTLVFGEDRVRLRPRDFASALSLRPVDGKLEPHVNQRKLLRLVEEQVASDGGAPVDATVALVGGRPKVIPAKPGVEFDPDEVTAAFTAALAKPEGEREARVDAEVRQADFTTADAKALKIVEQVSTFTTYFPYADYRNTNIGRAMELINGTVLKPGETFSLNDTVGERTAENGFVKGFIIENGIFKEDYGGGVSQSATTTFNAAFFAGLEDVEHKPHSFYIDRYPVGREATVAWPSVDLRFTNDTPYGVLIQAGITPSSSSAQGSATVTMWSTKYWEITTSASDRYNLTSPKIRRLDTEDCYPNEGYGGFDIDVTRHFHLPSDPSQDHDEVMHTHYTPSDTVICE</sequence>
<evidence type="ECO:0000313" key="3">
    <source>
        <dbReference type="EMBL" id="MBF4766523.1"/>
    </source>
</evidence>
<dbReference type="Proteomes" id="UP000660668">
    <property type="component" value="Unassembled WGS sequence"/>
</dbReference>
<evidence type="ECO:0000256" key="1">
    <source>
        <dbReference type="SAM" id="Phobius"/>
    </source>
</evidence>
<dbReference type="AlphaFoldDB" id="A0A930VKJ2"/>
<dbReference type="InterPro" id="IPR007391">
    <property type="entry name" value="Vancomycin_resist_VanW"/>
</dbReference>
<keyword evidence="4" id="KW-1185">Reference proteome</keyword>
<keyword evidence="1" id="KW-1133">Transmembrane helix</keyword>
<dbReference type="PANTHER" id="PTHR35788:SF1">
    <property type="entry name" value="EXPORTED PROTEIN"/>
    <property type="match status" value="1"/>
</dbReference>
<name>A0A930VKJ2_9ACTN</name>
<comment type="caution">
    <text evidence="3">The sequence shown here is derived from an EMBL/GenBank/DDBJ whole genome shotgun (WGS) entry which is preliminary data.</text>
</comment>
<evidence type="ECO:0000313" key="4">
    <source>
        <dbReference type="Proteomes" id="UP000660668"/>
    </source>
</evidence>
<protein>
    <submittedName>
        <fullName evidence="3">VanW family protein</fullName>
    </submittedName>
</protein>
<dbReference type="EMBL" id="JADKPO010000001">
    <property type="protein sequence ID" value="MBF4766523.1"/>
    <property type="molecule type" value="Genomic_DNA"/>
</dbReference>
<dbReference type="RefSeq" id="WP_194694638.1">
    <property type="nucleotide sequence ID" value="NZ_JADKPO010000001.1"/>
</dbReference>
<reference evidence="3" key="1">
    <citation type="submission" date="2020-11" db="EMBL/GenBank/DDBJ databases">
        <title>Nocardioides cynanchi sp. nov., isolated from soil of rhizosphere of Cynanchum wilfordii.</title>
        <authorList>
            <person name="Lee J.-S."/>
            <person name="Suh M.K."/>
            <person name="Kim J.-S."/>
        </authorList>
    </citation>
    <scope>NUCLEOTIDE SEQUENCE</scope>
    <source>
        <strain evidence="3">KCTC 19276</strain>
    </source>
</reference>
<keyword evidence="1" id="KW-0812">Transmembrane</keyword>
<dbReference type="Pfam" id="PF12229">
    <property type="entry name" value="PG_binding_4"/>
    <property type="match status" value="2"/>
</dbReference>
<dbReference type="InterPro" id="IPR022029">
    <property type="entry name" value="YoaR-like_PG-bd"/>
</dbReference>